<organism evidence="1 2">
    <name type="scientific">Morella rubra</name>
    <name type="common">Chinese bayberry</name>
    <dbReference type="NCBI Taxonomy" id="262757"/>
    <lineage>
        <taxon>Eukaryota</taxon>
        <taxon>Viridiplantae</taxon>
        <taxon>Streptophyta</taxon>
        <taxon>Embryophyta</taxon>
        <taxon>Tracheophyta</taxon>
        <taxon>Spermatophyta</taxon>
        <taxon>Magnoliopsida</taxon>
        <taxon>eudicotyledons</taxon>
        <taxon>Gunneridae</taxon>
        <taxon>Pentapetalae</taxon>
        <taxon>rosids</taxon>
        <taxon>fabids</taxon>
        <taxon>Fagales</taxon>
        <taxon>Myricaceae</taxon>
        <taxon>Morella</taxon>
    </lineage>
</organism>
<comment type="caution">
    <text evidence="1">The sequence shown here is derived from an EMBL/GenBank/DDBJ whole genome shotgun (WGS) entry which is preliminary data.</text>
</comment>
<reference evidence="1 2" key="1">
    <citation type="journal article" date="2019" name="Plant Biotechnol. J.">
        <title>The red bayberry genome and genetic basis of sex determination.</title>
        <authorList>
            <person name="Jia H.M."/>
            <person name="Jia H.J."/>
            <person name="Cai Q.L."/>
            <person name="Wang Y."/>
            <person name="Zhao H.B."/>
            <person name="Yang W.F."/>
            <person name="Wang G.Y."/>
            <person name="Li Y.H."/>
            <person name="Zhan D.L."/>
            <person name="Shen Y.T."/>
            <person name="Niu Q.F."/>
            <person name="Chang L."/>
            <person name="Qiu J."/>
            <person name="Zhao L."/>
            <person name="Xie H.B."/>
            <person name="Fu W.Y."/>
            <person name="Jin J."/>
            <person name="Li X.W."/>
            <person name="Jiao Y."/>
            <person name="Zhou C.C."/>
            <person name="Tu T."/>
            <person name="Chai C.Y."/>
            <person name="Gao J.L."/>
            <person name="Fan L.J."/>
            <person name="van de Weg E."/>
            <person name="Wang J.Y."/>
            <person name="Gao Z.S."/>
        </authorList>
    </citation>
    <scope>NUCLEOTIDE SEQUENCE [LARGE SCALE GENOMIC DNA]</scope>
    <source>
        <tissue evidence="1">Leaves</tissue>
    </source>
</reference>
<sequence>MSFSSSYSLLIPAPATGCFHGHHHSRRLKCGPVALNWSKSCEHAGSFLSAPRMRKAKSCRQRLFHCKSQLAELALPPLPPMGFCFLAAVSLPIQNQEARDHFSADSPGQL</sequence>
<proteinExistence type="predicted"/>
<keyword evidence="2" id="KW-1185">Reference proteome</keyword>
<protein>
    <submittedName>
        <fullName evidence="1">Uncharacterized protein</fullName>
    </submittedName>
</protein>
<dbReference type="EMBL" id="RXIC02000022">
    <property type="protein sequence ID" value="KAB1215610.1"/>
    <property type="molecule type" value="Genomic_DNA"/>
</dbReference>
<name>A0A6A1VYF0_9ROSI</name>
<evidence type="ECO:0000313" key="2">
    <source>
        <dbReference type="Proteomes" id="UP000516437"/>
    </source>
</evidence>
<dbReference type="Proteomes" id="UP000516437">
    <property type="component" value="Chromosome 4"/>
</dbReference>
<gene>
    <name evidence="1" type="ORF">CJ030_MR4G001660</name>
</gene>
<dbReference type="OrthoDB" id="5620at2759"/>
<accession>A0A6A1VYF0</accession>
<dbReference type="AlphaFoldDB" id="A0A6A1VYF0"/>
<evidence type="ECO:0000313" key="1">
    <source>
        <dbReference type="EMBL" id="KAB1215610.1"/>
    </source>
</evidence>